<proteinExistence type="predicted"/>
<evidence type="ECO:0000313" key="3">
    <source>
        <dbReference type="EMBL" id="OQV15288.1"/>
    </source>
</evidence>
<feature type="compositionally biased region" description="Polar residues" evidence="1">
    <location>
        <begin position="359"/>
        <end position="371"/>
    </location>
</feature>
<sequence length="412" mass="41374">MDPEKLRSPSMANCLHLSVFIVCLALLESATQTSASSPPAQGPLPLGPTTTTPGSTTGHAPAAGAATTPKIQAVTMIISPHVSLNCSEYLWQTFVQALPGGNSSGKPPAAGDGHGEPAKGEAPKGQAPKGEAPKDEHKEAPKDEHKEAPKDEHKEAAVAPPVHSEHGGAGVMTTKPGGGAGATTAKPGGSAAGMTTAKAGAAGMTTAAKPGGAMTTTMKPGMAGKWTAPVFSFNGTNCTIATDAKWTLDPKVLEGTTKTYNVTVDDLRSYLTDALVSFGKGFTATYNVSSKSLTEVTSMTTQWFAKNGAKGGSATKNASTTSAIEGAQSKAFGEATRADGPTGKEKVVSTVHGAVQDNKAASTANNESKSFSLLPAETHPLSTSSAGAAEAKDGKGGPTTKPSVPSTTAHAG</sequence>
<evidence type="ECO:0000313" key="4">
    <source>
        <dbReference type="Proteomes" id="UP000192578"/>
    </source>
</evidence>
<feature type="region of interest" description="Disordered" evidence="1">
    <location>
        <begin position="101"/>
        <end position="195"/>
    </location>
</feature>
<feature type="compositionally biased region" description="Low complexity" evidence="1">
    <location>
        <begin position="182"/>
        <end position="195"/>
    </location>
</feature>
<feature type="chain" id="PRO_5012167296" evidence="2">
    <location>
        <begin position="36"/>
        <end position="412"/>
    </location>
</feature>
<name>A0A1W0WJ92_HYPEX</name>
<feature type="compositionally biased region" description="Polar residues" evidence="1">
    <location>
        <begin position="400"/>
        <end position="412"/>
    </location>
</feature>
<organism evidence="3 4">
    <name type="scientific">Hypsibius exemplaris</name>
    <name type="common">Freshwater tardigrade</name>
    <dbReference type="NCBI Taxonomy" id="2072580"/>
    <lineage>
        <taxon>Eukaryota</taxon>
        <taxon>Metazoa</taxon>
        <taxon>Ecdysozoa</taxon>
        <taxon>Tardigrada</taxon>
        <taxon>Eutardigrada</taxon>
        <taxon>Parachela</taxon>
        <taxon>Hypsibioidea</taxon>
        <taxon>Hypsibiidae</taxon>
        <taxon>Hypsibius</taxon>
    </lineage>
</organism>
<dbReference type="EMBL" id="MTYJ01000091">
    <property type="protein sequence ID" value="OQV15288.1"/>
    <property type="molecule type" value="Genomic_DNA"/>
</dbReference>
<keyword evidence="4" id="KW-1185">Reference proteome</keyword>
<protein>
    <submittedName>
        <fullName evidence="3">Uncharacterized protein</fullName>
    </submittedName>
</protein>
<feature type="compositionally biased region" description="Basic and acidic residues" evidence="1">
    <location>
        <begin position="131"/>
        <end position="156"/>
    </location>
</feature>
<feature type="region of interest" description="Disordered" evidence="1">
    <location>
        <begin position="33"/>
        <end position="64"/>
    </location>
</feature>
<dbReference type="AlphaFoldDB" id="A0A1W0WJ92"/>
<feature type="signal peptide" evidence="2">
    <location>
        <begin position="1"/>
        <end position="35"/>
    </location>
</feature>
<keyword evidence="2" id="KW-0732">Signal</keyword>
<evidence type="ECO:0000256" key="2">
    <source>
        <dbReference type="SAM" id="SignalP"/>
    </source>
</evidence>
<feature type="region of interest" description="Disordered" evidence="1">
    <location>
        <begin position="359"/>
        <end position="412"/>
    </location>
</feature>
<evidence type="ECO:0000256" key="1">
    <source>
        <dbReference type="SAM" id="MobiDB-lite"/>
    </source>
</evidence>
<dbReference type="Proteomes" id="UP000192578">
    <property type="component" value="Unassembled WGS sequence"/>
</dbReference>
<accession>A0A1W0WJ92</accession>
<gene>
    <name evidence="3" type="ORF">BV898_10519</name>
</gene>
<feature type="compositionally biased region" description="Basic and acidic residues" evidence="1">
    <location>
        <begin position="113"/>
        <end position="122"/>
    </location>
</feature>
<feature type="compositionally biased region" description="Low complexity" evidence="1">
    <location>
        <begin position="47"/>
        <end position="64"/>
    </location>
</feature>
<comment type="caution">
    <text evidence="3">The sequence shown here is derived from an EMBL/GenBank/DDBJ whole genome shotgun (WGS) entry which is preliminary data.</text>
</comment>
<reference evidence="4" key="1">
    <citation type="submission" date="2017-01" db="EMBL/GenBank/DDBJ databases">
        <title>Comparative genomics of anhydrobiosis in the tardigrade Hypsibius dujardini.</title>
        <authorList>
            <person name="Yoshida Y."/>
            <person name="Koutsovoulos G."/>
            <person name="Laetsch D."/>
            <person name="Stevens L."/>
            <person name="Kumar S."/>
            <person name="Horikawa D."/>
            <person name="Ishino K."/>
            <person name="Komine S."/>
            <person name="Tomita M."/>
            <person name="Blaxter M."/>
            <person name="Arakawa K."/>
        </authorList>
    </citation>
    <scope>NUCLEOTIDE SEQUENCE [LARGE SCALE GENOMIC DNA]</scope>
    <source>
        <strain evidence="4">Z151</strain>
    </source>
</reference>